<keyword evidence="2" id="KW-0812">Transmembrane</keyword>
<feature type="transmembrane region" description="Helical" evidence="2">
    <location>
        <begin position="149"/>
        <end position="171"/>
    </location>
</feature>
<organism evidence="3 4">
    <name type="scientific">Pleurostoma richardsiae</name>
    <dbReference type="NCBI Taxonomy" id="41990"/>
    <lineage>
        <taxon>Eukaryota</taxon>
        <taxon>Fungi</taxon>
        <taxon>Dikarya</taxon>
        <taxon>Ascomycota</taxon>
        <taxon>Pezizomycotina</taxon>
        <taxon>Sordariomycetes</taxon>
        <taxon>Sordariomycetidae</taxon>
        <taxon>Calosphaeriales</taxon>
        <taxon>Pleurostomataceae</taxon>
        <taxon>Pleurostoma</taxon>
    </lineage>
</organism>
<dbReference type="EMBL" id="JANBVO010000004">
    <property type="protein sequence ID" value="KAJ9154778.1"/>
    <property type="molecule type" value="Genomic_DNA"/>
</dbReference>
<reference evidence="3" key="1">
    <citation type="submission" date="2022-07" db="EMBL/GenBank/DDBJ databases">
        <title>Fungi with potential for degradation of polypropylene.</title>
        <authorList>
            <person name="Gostincar C."/>
        </authorList>
    </citation>
    <scope>NUCLEOTIDE SEQUENCE</scope>
    <source>
        <strain evidence="3">EXF-13308</strain>
    </source>
</reference>
<dbReference type="Proteomes" id="UP001174694">
    <property type="component" value="Unassembled WGS sequence"/>
</dbReference>
<feature type="transmembrane region" description="Helical" evidence="2">
    <location>
        <begin position="115"/>
        <end position="137"/>
    </location>
</feature>
<accession>A0AA38VVF0</accession>
<evidence type="ECO:0000256" key="1">
    <source>
        <dbReference type="SAM" id="MobiDB-lite"/>
    </source>
</evidence>
<proteinExistence type="predicted"/>
<keyword evidence="2" id="KW-1133">Transmembrane helix</keyword>
<feature type="region of interest" description="Disordered" evidence="1">
    <location>
        <begin position="66"/>
        <end position="90"/>
    </location>
</feature>
<keyword evidence="4" id="KW-1185">Reference proteome</keyword>
<evidence type="ECO:0000256" key="2">
    <source>
        <dbReference type="SAM" id="Phobius"/>
    </source>
</evidence>
<keyword evidence="2" id="KW-0472">Membrane</keyword>
<protein>
    <submittedName>
        <fullName evidence="3">Uncharacterized protein</fullName>
    </submittedName>
</protein>
<comment type="caution">
    <text evidence="3">The sequence shown here is derived from an EMBL/GenBank/DDBJ whole genome shotgun (WGS) entry which is preliminary data.</text>
</comment>
<gene>
    <name evidence="3" type="ORF">NKR23_g2396</name>
</gene>
<sequence length="352" mass="38090">MSSFSRGLVPHTLVFFAKAPPTQCSRQAASTPSFLLRTRITQHLHQPSRSFQISARFRLAAARPAAAPKPTARAPAPSSSPAGGSKPAASPLRSYAEQLAARGAPTVLYEAPSHFWLRLSAYGAGFFCTFYAIGNYWSIFLHPPVGLPWWVPHAFAVICVTMGAMGGWFLLSALNIVRVVRAVPVAALPGAKTPAGAARWAKSLAGAPVALEVTLSRLLPLLPARKLLVAPAEVSLPFRMQATPLAAAQAPAQGQAGRLLSGRELLQARKAEEEARKAARKYDMDHLLTAPFRHLGQGLGGMWRGMRRALTREGFSKIMVKNKEYKIDVTSGWVLDHGRALDRLVTLKPKRV</sequence>
<name>A0AA38VVF0_9PEZI</name>
<evidence type="ECO:0000313" key="3">
    <source>
        <dbReference type="EMBL" id="KAJ9154778.1"/>
    </source>
</evidence>
<dbReference type="AlphaFoldDB" id="A0AA38VVF0"/>
<evidence type="ECO:0000313" key="4">
    <source>
        <dbReference type="Proteomes" id="UP001174694"/>
    </source>
</evidence>